<proteinExistence type="predicted"/>
<sequence>MISGARTKYIIRLNRHWHRSSRFEANSPGPQLSPWWIGDVFGGGGLAQLVAFEKRHLFSKHQFACAHLGLRMTV</sequence>
<keyword evidence="1" id="KW-1185">Reference proteome</keyword>
<dbReference type="AlphaFoldDB" id="A0A914HDL6"/>
<name>A0A914HDL6_GLORO</name>
<accession>A0A914HDL6</accession>
<dbReference type="Proteomes" id="UP000887572">
    <property type="component" value="Unplaced"/>
</dbReference>
<evidence type="ECO:0000313" key="2">
    <source>
        <dbReference type="WBParaSite" id="Gr19_v10_g16531.t1"/>
    </source>
</evidence>
<dbReference type="WBParaSite" id="Gr19_v10_g16531.t1">
    <property type="protein sequence ID" value="Gr19_v10_g16531.t1"/>
    <property type="gene ID" value="Gr19_v10_g16531"/>
</dbReference>
<evidence type="ECO:0000313" key="1">
    <source>
        <dbReference type="Proteomes" id="UP000887572"/>
    </source>
</evidence>
<protein>
    <submittedName>
        <fullName evidence="2">Uncharacterized protein</fullName>
    </submittedName>
</protein>
<organism evidence="1 2">
    <name type="scientific">Globodera rostochiensis</name>
    <name type="common">Golden nematode worm</name>
    <name type="synonym">Heterodera rostochiensis</name>
    <dbReference type="NCBI Taxonomy" id="31243"/>
    <lineage>
        <taxon>Eukaryota</taxon>
        <taxon>Metazoa</taxon>
        <taxon>Ecdysozoa</taxon>
        <taxon>Nematoda</taxon>
        <taxon>Chromadorea</taxon>
        <taxon>Rhabditida</taxon>
        <taxon>Tylenchina</taxon>
        <taxon>Tylenchomorpha</taxon>
        <taxon>Tylenchoidea</taxon>
        <taxon>Heteroderidae</taxon>
        <taxon>Heteroderinae</taxon>
        <taxon>Globodera</taxon>
    </lineage>
</organism>
<reference evidence="2" key="1">
    <citation type="submission" date="2022-11" db="UniProtKB">
        <authorList>
            <consortium name="WormBaseParasite"/>
        </authorList>
    </citation>
    <scope>IDENTIFICATION</scope>
</reference>